<evidence type="ECO:0008006" key="4">
    <source>
        <dbReference type="Google" id="ProtNLM"/>
    </source>
</evidence>
<dbReference type="RefSeq" id="WP_187026415.1">
    <property type="nucleotide sequence ID" value="NZ_CAWQCL010000067.1"/>
</dbReference>
<organism evidence="2 3">
    <name type="scientific">Vibrio metschnikovii</name>
    <dbReference type="NCBI Taxonomy" id="28172"/>
    <lineage>
        <taxon>Bacteria</taxon>
        <taxon>Pseudomonadati</taxon>
        <taxon>Pseudomonadota</taxon>
        <taxon>Gammaproteobacteria</taxon>
        <taxon>Vibrionales</taxon>
        <taxon>Vibrionaceae</taxon>
        <taxon>Vibrio</taxon>
    </lineage>
</organism>
<dbReference type="Proteomes" id="UP000615796">
    <property type="component" value="Unassembled WGS sequence"/>
</dbReference>
<reference evidence="2" key="1">
    <citation type="submission" date="2020-08" db="EMBL/GenBank/DDBJ databases">
        <title>Genome Sequencing and Pan-Genome Analysis of Migratory bird Vibrio Strains, Inner Mongolia.</title>
        <authorList>
            <person name="Zheng L."/>
        </authorList>
    </citation>
    <scope>NUCLEOTIDE SEQUENCE</scope>
    <source>
        <strain evidence="2">M13F</strain>
    </source>
</reference>
<sequence length="225" mass="25577">MINYLKTSVIFTLCCSLPVCAIELNLGLQLTTNNIDVRDESDQNIAQMNNKLALSPTVSLLSKGYYLSEQSALGVQFQLDGNLVKVNRQTLHQNNQLTNLDTKISGYALYAMPLFFYHFNRHQPEKWQVKTGIGVGLGYLNLSGNYQITQPLHPEFGETKNIKLSEFGQAVGVYLEIKKGKHAFLLYNFSPYVNNSNYQFQEHNAVLAYRYTINLNHLFTKTDLP</sequence>
<accession>A0A9X0RAK0</accession>
<evidence type="ECO:0000313" key="2">
    <source>
        <dbReference type="EMBL" id="MBC5851806.1"/>
    </source>
</evidence>
<keyword evidence="1" id="KW-0732">Signal</keyword>
<name>A0A9X0RAK0_VIBME</name>
<feature type="signal peptide" evidence="1">
    <location>
        <begin position="1"/>
        <end position="21"/>
    </location>
</feature>
<comment type="caution">
    <text evidence="2">The sequence shown here is derived from an EMBL/GenBank/DDBJ whole genome shotgun (WGS) entry which is preliminary data.</text>
</comment>
<gene>
    <name evidence="2" type="ORF">H8Q88_12915</name>
</gene>
<dbReference type="EMBL" id="JACRUP010000008">
    <property type="protein sequence ID" value="MBC5851806.1"/>
    <property type="molecule type" value="Genomic_DNA"/>
</dbReference>
<keyword evidence="3" id="KW-1185">Reference proteome</keyword>
<evidence type="ECO:0000256" key="1">
    <source>
        <dbReference type="SAM" id="SignalP"/>
    </source>
</evidence>
<feature type="chain" id="PRO_5040873384" description="Outer membrane protein beta-barrel domain-containing protein" evidence="1">
    <location>
        <begin position="22"/>
        <end position="225"/>
    </location>
</feature>
<proteinExistence type="predicted"/>
<protein>
    <recommendedName>
        <fullName evidence="4">Outer membrane protein beta-barrel domain-containing protein</fullName>
    </recommendedName>
</protein>
<evidence type="ECO:0000313" key="3">
    <source>
        <dbReference type="Proteomes" id="UP000615796"/>
    </source>
</evidence>
<dbReference type="AlphaFoldDB" id="A0A9X0RAK0"/>